<keyword evidence="1" id="KW-1133">Transmembrane helix</keyword>
<protein>
    <submittedName>
        <fullName evidence="2">Uncharacterized protein</fullName>
    </submittedName>
</protein>
<feature type="transmembrane region" description="Helical" evidence="1">
    <location>
        <begin position="9"/>
        <end position="28"/>
    </location>
</feature>
<organism evidence="2">
    <name type="scientific">Anguilla anguilla</name>
    <name type="common">European freshwater eel</name>
    <name type="synonym">Muraena anguilla</name>
    <dbReference type="NCBI Taxonomy" id="7936"/>
    <lineage>
        <taxon>Eukaryota</taxon>
        <taxon>Metazoa</taxon>
        <taxon>Chordata</taxon>
        <taxon>Craniata</taxon>
        <taxon>Vertebrata</taxon>
        <taxon>Euteleostomi</taxon>
        <taxon>Actinopterygii</taxon>
        <taxon>Neopterygii</taxon>
        <taxon>Teleostei</taxon>
        <taxon>Anguilliformes</taxon>
        <taxon>Anguillidae</taxon>
        <taxon>Anguilla</taxon>
    </lineage>
</organism>
<dbReference type="AlphaFoldDB" id="A0A0E9SWU8"/>
<evidence type="ECO:0000313" key="2">
    <source>
        <dbReference type="EMBL" id="JAH45814.1"/>
    </source>
</evidence>
<name>A0A0E9SWU8_ANGAN</name>
<proteinExistence type="predicted"/>
<evidence type="ECO:0000256" key="1">
    <source>
        <dbReference type="SAM" id="Phobius"/>
    </source>
</evidence>
<keyword evidence="1" id="KW-0812">Transmembrane</keyword>
<keyword evidence="1" id="KW-0472">Membrane</keyword>
<sequence>MCIGFSDSVIVRSFMVVIIYCLATVKWANRNQLCV</sequence>
<reference evidence="2" key="1">
    <citation type="submission" date="2014-11" db="EMBL/GenBank/DDBJ databases">
        <authorList>
            <person name="Amaro Gonzalez C."/>
        </authorList>
    </citation>
    <scope>NUCLEOTIDE SEQUENCE</scope>
</reference>
<dbReference type="EMBL" id="GBXM01062763">
    <property type="protein sequence ID" value="JAH45814.1"/>
    <property type="molecule type" value="Transcribed_RNA"/>
</dbReference>
<reference evidence="2" key="2">
    <citation type="journal article" date="2015" name="Fish Shellfish Immunol.">
        <title>Early steps in the European eel (Anguilla anguilla)-Vibrio vulnificus interaction in the gills: Role of the RtxA13 toxin.</title>
        <authorList>
            <person name="Callol A."/>
            <person name="Pajuelo D."/>
            <person name="Ebbesson L."/>
            <person name="Teles M."/>
            <person name="MacKenzie S."/>
            <person name="Amaro C."/>
        </authorList>
    </citation>
    <scope>NUCLEOTIDE SEQUENCE</scope>
</reference>
<accession>A0A0E9SWU8</accession>